<evidence type="ECO:0000259" key="2">
    <source>
        <dbReference type="Pfam" id="PF01403"/>
    </source>
</evidence>
<dbReference type="InterPro" id="IPR015943">
    <property type="entry name" value="WD40/YVTN_repeat-like_dom_sf"/>
</dbReference>
<keyword evidence="1" id="KW-0325">Glycoprotein</keyword>
<reference evidence="3 4" key="1">
    <citation type="journal article" date="2020" name="Nature">
        <title>Six reference-quality genomes reveal evolution of bat adaptations.</title>
        <authorList>
            <person name="Jebb D."/>
            <person name="Huang Z."/>
            <person name="Pippel M."/>
            <person name="Hughes G.M."/>
            <person name="Lavrichenko K."/>
            <person name="Devanna P."/>
            <person name="Winkler S."/>
            <person name="Jermiin L.S."/>
            <person name="Skirmuntt E.C."/>
            <person name="Katzourakis A."/>
            <person name="Burkitt-Gray L."/>
            <person name="Ray D.A."/>
            <person name="Sullivan K.A.M."/>
            <person name="Roscito J.G."/>
            <person name="Kirilenko B.M."/>
            <person name="Davalos L.M."/>
            <person name="Corthals A.P."/>
            <person name="Power M.L."/>
            <person name="Jones G."/>
            <person name="Ransome R.D."/>
            <person name="Dechmann D.K.N."/>
            <person name="Locatelli A.G."/>
            <person name="Puechmaille S.J."/>
            <person name="Fedrigo O."/>
            <person name="Jarvis E.D."/>
            <person name="Hiller M."/>
            <person name="Vernes S.C."/>
            <person name="Myers E.W."/>
            <person name="Teeling E.C."/>
        </authorList>
    </citation>
    <scope>NUCLEOTIDE SEQUENCE [LARGE SCALE GENOMIC DNA]</scope>
    <source>
        <strain evidence="3">MRhiFer1</strain>
        <tissue evidence="3">Lung</tissue>
    </source>
</reference>
<organism evidence="3 4">
    <name type="scientific">Rhinolophus ferrumequinum</name>
    <name type="common">Greater horseshoe bat</name>
    <dbReference type="NCBI Taxonomy" id="59479"/>
    <lineage>
        <taxon>Eukaryota</taxon>
        <taxon>Metazoa</taxon>
        <taxon>Chordata</taxon>
        <taxon>Craniata</taxon>
        <taxon>Vertebrata</taxon>
        <taxon>Euteleostomi</taxon>
        <taxon>Mammalia</taxon>
        <taxon>Eutheria</taxon>
        <taxon>Laurasiatheria</taxon>
        <taxon>Chiroptera</taxon>
        <taxon>Yinpterochiroptera</taxon>
        <taxon>Rhinolophoidea</taxon>
        <taxon>Rhinolophidae</taxon>
        <taxon>Rhinolophinae</taxon>
        <taxon>Rhinolophus</taxon>
    </lineage>
</organism>
<dbReference type="Pfam" id="PF01403">
    <property type="entry name" value="Sema"/>
    <property type="match status" value="1"/>
</dbReference>
<proteinExistence type="predicted"/>
<dbReference type="InterPro" id="IPR036352">
    <property type="entry name" value="Semap_dom_sf"/>
</dbReference>
<dbReference type="Gene3D" id="2.130.10.10">
    <property type="entry name" value="YVTN repeat-like/Quinoprotein amine dehydrogenase"/>
    <property type="match status" value="1"/>
</dbReference>
<evidence type="ECO:0000256" key="1">
    <source>
        <dbReference type="ARBA" id="ARBA00023180"/>
    </source>
</evidence>
<comment type="caution">
    <text evidence="3">The sequence shown here is derived from an EMBL/GenBank/DDBJ whole genome shotgun (WGS) entry which is preliminary data.</text>
</comment>
<sequence length="152" mass="16506">MLCFPLQCGTVDQGLYVNLTERNLQDAQKFILMHEVVQPVTAVPAFMEDNSRFTHVAVDVVQARDVLVHTIYLATGIEMLHAIPAQPAESDDLPVKWSMQAGTVSLPPVAGTEAASVVGDIALKNNGLSALNQRGPVLINYSLDIGRNRKRA</sequence>
<evidence type="ECO:0000313" key="4">
    <source>
        <dbReference type="Proteomes" id="UP000585614"/>
    </source>
</evidence>
<dbReference type="SUPFAM" id="SSF101912">
    <property type="entry name" value="Sema domain"/>
    <property type="match status" value="1"/>
</dbReference>
<gene>
    <name evidence="3" type="ORF">mRhiFer1_010077</name>
</gene>
<dbReference type="InterPro" id="IPR001627">
    <property type="entry name" value="Semap_dom"/>
</dbReference>
<protein>
    <recommendedName>
        <fullName evidence="2">Sema domain-containing protein</fullName>
    </recommendedName>
</protein>
<feature type="domain" description="Sema" evidence="2">
    <location>
        <begin position="6"/>
        <end position="81"/>
    </location>
</feature>
<dbReference type="EMBL" id="JACAGC010000007">
    <property type="protein sequence ID" value="KAF6357156.1"/>
    <property type="molecule type" value="Genomic_DNA"/>
</dbReference>
<name>A0A7J7Y655_RHIFE</name>
<accession>A0A7J7Y655</accession>
<dbReference type="AlphaFoldDB" id="A0A7J7Y655"/>
<dbReference type="Proteomes" id="UP000585614">
    <property type="component" value="Unassembled WGS sequence"/>
</dbReference>
<evidence type="ECO:0000313" key="3">
    <source>
        <dbReference type="EMBL" id="KAF6357156.1"/>
    </source>
</evidence>